<comment type="subcellular location">
    <subcellularLocation>
        <location evidence="1">Cell membrane</location>
        <topology evidence="1">Peripheral membrane protein</topology>
        <orientation evidence="1">Cytoplasmic side</orientation>
    </subcellularLocation>
</comment>
<sequence>MVYILHWLIRFYQIVMSPLLGPQCRYIPTCSQYAIEALQQHGALKGSWFTAKRICRCHPWGGSGYDPVPSSSKVIRFISFQQIHSQVHHVIVPFRVHFMNQLYSNHLGS</sequence>
<dbReference type="AlphaFoldDB" id="A0A217EI68"/>
<comment type="similarity">
    <text evidence="1">Belongs to the UPF0161 family.</text>
</comment>
<proteinExistence type="inferred from homology"/>
<dbReference type="Proteomes" id="UP000243463">
    <property type="component" value="Unassembled WGS sequence"/>
</dbReference>
<evidence type="ECO:0000313" key="3">
    <source>
        <dbReference type="Proteomes" id="UP000243463"/>
    </source>
</evidence>
<dbReference type="GO" id="GO:0005886">
    <property type="term" value="C:plasma membrane"/>
    <property type="evidence" value="ECO:0007669"/>
    <property type="project" value="UniProtKB-SubCell"/>
</dbReference>
<dbReference type="PANTHER" id="PTHR33383">
    <property type="entry name" value="MEMBRANE PROTEIN INSERTION EFFICIENCY FACTOR-RELATED"/>
    <property type="match status" value="1"/>
</dbReference>
<keyword evidence="3" id="KW-1185">Reference proteome</keyword>
<dbReference type="InterPro" id="IPR002696">
    <property type="entry name" value="Membr_insert_effic_factor_YidD"/>
</dbReference>
<evidence type="ECO:0000313" key="2">
    <source>
        <dbReference type="EMBL" id="SNQ30185.1"/>
    </source>
</evidence>
<evidence type="ECO:0000256" key="1">
    <source>
        <dbReference type="HAMAP-Rule" id="MF_00386"/>
    </source>
</evidence>
<dbReference type="EMBL" id="FZLN01000007">
    <property type="protein sequence ID" value="SNQ30185.1"/>
    <property type="molecule type" value="Genomic_DNA"/>
</dbReference>
<dbReference type="OrthoDB" id="9801753at2"/>
<gene>
    <name evidence="2" type="ORF">SAMN05444584_2172</name>
</gene>
<protein>
    <recommendedName>
        <fullName evidence="1">Putative membrane protein insertion efficiency factor</fullName>
    </recommendedName>
</protein>
<name>A0A217EI68_9GAMM</name>
<dbReference type="RefSeq" id="WP_088824355.1">
    <property type="nucleotide sequence ID" value="NZ_FZLN01000007.1"/>
</dbReference>
<accession>A0A217EI68</accession>
<reference evidence="3" key="1">
    <citation type="submission" date="2017-06" db="EMBL/GenBank/DDBJ databases">
        <authorList>
            <person name="Varghese N."/>
            <person name="Submissions S."/>
        </authorList>
    </citation>
    <scope>NUCLEOTIDE SEQUENCE [LARGE SCALE GENOMIC DNA]</scope>
    <source>
        <strain evidence="3">ANC 5114</strain>
    </source>
</reference>
<dbReference type="NCBIfam" id="TIGR00278">
    <property type="entry name" value="membrane protein insertion efficiency factor YidD"/>
    <property type="match status" value="1"/>
</dbReference>
<keyword evidence="1" id="KW-0472">Membrane</keyword>
<dbReference type="PANTHER" id="PTHR33383:SF1">
    <property type="entry name" value="MEMBRANE PROTEIN INSERTION EFFICIENCY FACTOR-RELATED"/>
    <property type="match status" value="1"/>
</dbReference>
<keyword evidence="1" id="KW-1003">Cell membrane</keyword>
<organism evidence="2 3">
    <name type="scientific">Acinetobacter apis</name>
    <dbReference type="NCBI Taxonomy" id="1229165"/>
    <lineage>
        <taxon>Bacteria</taxon>
        <taxon>Pseudomonadati</taxon>
        <taxon>Pseudomonadota</taxon>
        <taxon>Gammaproteobacteria</taxon>
        <taxon>Moraxellales</taxon>
        <taxon>Moraxellaceae</taxon>
        <taxon>Acinetobacter</taxon>
    </lineage>
</organism>
<dbReference type="HAMAP" id="MF_00386">
    <property type="entry name" value="UPF0161_YidD"/>
    <property type="match status" value="1"/>
</dbReference>
<dbReference type="Pfam" id="PF01809">
    <property type="entry name" value="YidD"/>
    <property type="match status" value="1"/>
</dbReference>
<dbReference type="SMART" id="SM01234">
    <property type="entry name" value="Haemolytic"/>
    <property type="match status" value="1"/>
</dbReference>
<comment type="function">
    <text evidence="1">Could be involved in insertion of integral membrane proteins into the membrane.</text>
</comment>